<accession>A0ABS0AL57</accession>
<dbReference type="InterPro" id="IPR050708">
    <property type="entry name" value="T6SS_VgrG/RHS"/>
</dbReference>
<feature type="signal peptide" evidence="2">
    <location>
        <begin position="1"/>
        <end position="31"/>
    </location>
</feature>
<feature type="chain" id="PRO_5046776514" evidence="2">
    <location>
        <begin position="32"/>
        <end position="1408"/>
    </location>
</feature>
<keyword evidence="2" id="KW-0732">Signal</keyword>
<dbReference type="InterPro" id="IPR022385">
    <property type="entry name" value="Rhs_assc_core"/>
</dbReference>
<evidence type="ECO:0000313" key="5">
    <source>
        <dbReference type="EMBL" id="MBF5054866.1"/>
    </source>
</evidence>
<keyword evidence="6" id="KW-1185">Reference proteome</keyword>
<evidence type="ECO:0000256" key="1">
    <source>
        <dbReference type="ARBA" id="ARBA00022737"/>
    </source>
</evidence>
<name>A0ABS0AL57_9GAMM</name>
<dbReference type="InterPro" id="IPR056823">
    <property type="entry name" value="TEN-like_YD-shell"/>
</dbReference>
<dbReference type="NCBIfam" id="TIGR03696">
    <property type="entry name" value="Rhs_assc_core"/>
    <property type="match status" value="1"/>
</dbReference>
<dbReference type="Pfam" id="PF25023">
    <property type="entry name" value="TEN_YD-shell"/>
    <property type="match status" value="2"/>
</dbReference>
<dbReference type="Proteomes" id="UP000662703">
    <property type="component" value="Unassembled WGS sequence"/>
</dbReference>
<dbReference type="EMBL" id="ARXX01000002">
    <property type="protein sequence ID" value="MBF5054866.1"/>
    <property type="molecule type" value="Genomic_DNA"/>
</dbReference>
<evidence type="ECO:0000313" key="6">
    <source>
        <dbReference type="Proteomes" id="UP000662703"/>
    </source>
</evidence>
<dbReference type="Pfam" id="PF05593">
    <property type="entry name" value="RHS_repeat"/>
    <property type="match status" value="3"/>
</dbReference>
<feature type="domain" description="Teneurin-like YD-shell" evidence="4">
    <location>
        <begin position="568"/>
        <end position="685"/>
    </location>
</feature>
<feature type="domain" description="Teneurin-like YD-shell" evidence="4">
    <location>
        <begin position="1003"/>
        <end position="1190"/>
    </location>
</feature>
<evidence type="ECO:0000259" key="4">
    <source>
        <dbReference type="Pfam" id="PF25023"/>
    </source>
</evidence>
<dbReference type="RefSeq" id="WP_194863829.1">
    <property type="nucleotide sequence ID" value="NZ_ARXX01000002.1"/>
</dbReference>
<dbReference type="NCBIfam" id="TIGR01643">
    <property type="entry name" value="YD_repeat_2x"/>
    <property type="match status" value="4"/>
</dbReference>
<dbReference type="PANTHER" id="PTHR32305:SF15">
    <property type="entry name" value="PROTEIN RHSA-RELATED"/>
    <property type="match status" value="1"/>
</dbReference>
<dbReference type="InterPro" id="IPR045351">
    <property type="entry name" value="DUF6531"/>
</dbReference>
<gene>
    <name evidence="5" type="ORF">Y5W_00160</name>
</gene>
<protein>
    <submittedName>
        <fullName evidence="5">YD repeat-containing protein</fullName>
    </submittedName>
</protein>
<evidence type="ECO:0000259" key="3">
    <source>
        <dbReference type="Pfam" id="PF20148"/>
    </source>
</evidence>
<dbReference type="Pfam" id="PF20148">
    <property type="entry name" value="DUF6531"/>
    <property type="match status" value="1"/>
</dbReference>
<dbReference type="Gene3D" id="2.180.10.10">
    <property type="entry name" value="RHS repeat-associated core"/>
    <property type="match status" value="2"/>
</dbReference>
<dbReference type="InterPro" id="IPR031325">
    <property type="entry name" value="RHS_repeat"/>
</dbReference>
<dbReference type="PANTHER" id="PTHR32305">
    <property type="match status" value="1"/>
</dbReference>
<keyword evidence="1" id="KW-0677">Repeat</keyword>
<reference evidence="5 6" key="1">
    <citation type="submission" date="2012-09" db="EMBL/GenBank/DDBJ databases">
        <title>Genome Sequence of alkane-degrading Bacterium Alcanivorax sp. 521-1.</title>
        <authorList>
            <person name="Lai Q."/>
            <person name="Shao Z."/>
        </authorList>
    </citation>
    <scope>NUCLEOTIDE SEQUENCE [LARGE SCALE GENOMIC DNA]</scope>
    <source>
        <strain evidence="5 6">521-1</strain>
    </source>
</reference>
<comment type="caution">
    <text evidence="5">The sequence shown here is derived from an EMBL/GenBank/DDBJ whole genome shotgun (WGS) entry which is preliminary data.</text>
</comment>
<feature type="domain" description="DUF6531" evidence="3">
    <location>
        <begin position="48"/>
        <end position="104"/>
    </location>
</feature>
<evidence type="ECO:0000256" key="2">
    <source>
        <dbReference type="SAM" id="SignalP"/>
    </source>
</evidence>
<dbReference type="InterPro" id="IPR006530">
    <property type="entry name" value="YD"/>
</dbReference>
<organism evidence="5 6">
    <name type="scientific">Alloalcanivorax profundimaris</name>
    <dbReference type="NCBI Taxonomy" id="2735259"/>
    <lineage>
        <taxon>Bacteria</taxon>
        <taxon>Pseudomonadati</taxon>
        <taxon>Pseudomonadota</taxon>
        <taxon>Gammaproteobacteria</taxon>
        <taxon>Oceanospirillales</taxon>
        <taxon>Alcanivoracaceae</taxon>
        <taxon>Alloalcanivorax</taxon>
    </lineage>
</organism>
<sequence>MRSQTRKLFGTLVASIMIVAGLCMTPGTSEADIPGFPPSVYTISDRGVDLRSGSFVFENEDIGIGTGDGRLALNRQFNSEFMDYKGPFGFGTSHNFDIKIAMGEYQGEEVAVVTQGFVSDILEKKSEGQYVSQKDPGVTLTTVGGSGPNDEKVATYVLRDGTEFRFEKVKSHHLRWARFIPCGETDCGYLKSITKPNGEKITFQYEYFENFDTDNPYDFGLRRLEKVSSSRGYELRFRYTCAVWNSGPVCVGIRADVISQVQVVNLGHKSLCFMSLQCSPEGGTFWDGKASYFYHGDTGTLWEYTVNDVKKRYQYDQEKRITAIKKAGTNAGSLRGIAYSGEKVSQVSDGEFRTWSYSFSGGTSTETDPSGASQIVSFQDKKRPVSWTDRRGNTTEYKYDGYDRLTRVVYPEKNETRFTYDARSNVTKVAISPSPGSGDQAVVESAGYPSGCAPADRKVCNKPLWTEDANGSRTHYTYAREHGGLLTVTRPPDESGSRSRITHGYSALSTRKYDQATDSLVRSPAIYLRVKTTETVGDGNSRVTAYEYDSGPGFWKNLNQTAKEVSSGGVSIRHEYTYDYYGNLISEDGPLAGDGDASYYQYDAEGRLVLEVGPAGASGSRRAQRYQYNDDGWLMETNVGTASVSGTGFSTFMSVSYSYNGAGDLVSESGFNGNIDYGYDDVGRLRCEALRASAAAGNPCRASVLSATSDQVTEYQYDASGNLLVERRGVTVSGLEQAYVSYTYDKNGEVTSLLDAAGNRTAYQRDGFGRLARITFPDPEQTGEINDSDYIAYTYDALGQVVTKRRRDGSTVSYEYDALGRRTGKSYPSNPAFDVHYRYNHLGDLAEASFVNDASRTVTFTYDGLGRLTGRSDWIGSVSYDYDLAGNRTRMAIAGADAIEFNHDAASNLTAVGFNGTRLVGLTHDGLNRIRELSRQNGTYSRFSYDGDGNLIAQDQGGFANSDYNVARSFSYYRVGQLKSENLSNPAYEWPGPGESRTDTAQYDGLNREASGAVQYDARGNVKSAAGASYLYTPDNRLASINKGTDAQVELIHGPLGQLREIRTSDQIRRFLYDGPDLIAEYDGQNDLLVTYAHGEGYDNPLVACLGGVCDFPEWFHADRLGSVSAISDTCGYADRYRYGPYGESEVFSADNGPRFGYTGQLVLEGTGLYHYKSRTYSPELGRFLQPDTIGYGDGPNMYLYTGADPVNNTDPTGQCPICIGALAGGLIGGAISYVESGGDLGATLKGFGSGALMGAAFGALGPVAVRGATLVGRSVFRGTRITTTTTRTTHRLEPIVVRANGKGLETRGYRPKPGERTIQGQVDAATNNGVRNPTVQRGGQDLFRMRSGGHGRSGASVTPQNVRNVAPNNRIYMGKGPDRTVGSKDIRELYKAQTGHGTNTFRTKSGR</sequence>
<proteinExistence type="predicted"/>